<name>Q2HC58_CHAGB</name>
<dbReference type="AlphaFoldDB" id="Q2HC58"/>
<organism evidence="9 10">
    <name type="scientific">Chaetomium globosum (strain ATCC 6205 / CBS 148.51 / DSM 1962 / NBRC 6347 / NRRL 1970)</name>
    <name type="common">Soil fungus</name>
    <dbReference type="NCBI Taxonomy" id="306901"/>
    <lineage>
        <taxon>Eukaryota</taxon>
        <taxon>Fungi</taxon>
        <taxon>Dikarya</taxon>
        <taxon>Ascomycota</taxon>
        <taxon>Pezizomycotina</taxon>
        <taxon>Sordariomycetes</taxon>
        <taxon>Sordariomycetidae</taxon>
        <taxon>Sordariales</taxon>
        <taxon>Chaetomiaceae</taxon>
        <taxon>Chaetomium</taxon>
    </lineage>
</organism>
<keyword evidence="10" id="KW-1185">Reference proteome</keyword>
<keyword evidence="7" id="KW-0472">Membrane</keyword>
<keyword evidence="4" id="KW-0677">Repeat</keyword>
<evidence type="ECO:0000313" key="9">
    <source>
        <dbReference type="EMBL" id="EAQ90261.1"/>
    </source>
</evidence>
<dbReference type="eggNOG" id="KOG2029">
    <property type="taxonomic scope" value="Eukaryota"/>
</dbReference>
<dbReference type="InParanoid" id="Q2HC58"/>
<dbReference type="PANTHER" id="PTHR48182">
    <property type="entry name" value="PROTEIN SERAC1"/>
    <property type="match status" value="1"/>
</dbReference>
<accession>Q2HC58</accession>
<dbReference type="GeneID" id="4389410"/>
<evidence type="ECO:0000256" key="7">
    <source>
        <dbReference type="ARBA" id="ARBA00023136"/>
    </source>
</evidence>
<dbReference type="InterPro" id="IPR029058">
    <property type="entry name" value="AB_hydrolase_fold"/>
</dbReference>
<dbReference type="VEuPathDB" id="FungiDB:CHGG_02196"/>
<dbReference type="Pfam" id="PF24883">
    <property type="entry name" value="NPHP3_N"/>
    <property type="match status" value="1"/>
</dbReference>
<proteinExistence type="predicted"/>
<evidence type="ECO:0000256" key="3">
    <source>
        <dbReference type="ARBA" id="ARBA00004370"/>
    </source>
</evidence>
<dbReference type="EMBL" id="CH408030">
    <property type="protein sequence ID" value="EAQ90261.1"/>
    <property type="molecule type" value="Genomic_DNA"/>
</dbReference>
<evidence type="ECO:0000256" key="6">
    <source>
        <dbReference type="ARBA" id="ARBA00023128"/>
    </source>
</evidence>
<dbReference type="OMA" id="DERSIWQ"/>
<dbReference type="SUPFAM" id="SSF53474">
    <property type="entry name" value="alpha/beta-Hydrolases"/>
    <property type="match status" value="1"/>
</dbReference>
<evidence type="ECO:0000256" key="4">
    <source>
        <dbReference type="ARBA" id="ARBA00022737"/>
    </source>
</evidence>
<dbReference type="OrthoDB" id="1658288at2759"/>
<evidence type="ECO:0000256" key="1">
    <source>
        <dbReference type="ARBA" id="ARBA00004173"/>
    </source>
</evidence>
<protein>
    <recommendedName>
        <fullName evidence="8">Nephrocystin 3-like N-terminal domain-containing protein</fullName>
    </recommendedName>
</protein>
<sequence>MASTSDEDHLRLASIDKKPIPRQNTSLAFIQSKLRRFSGGPSGGKTLSAVDIKGPLGLTLLHEPSEPRIDFIFVHGLFGGSRRTWSYSQEQGMFWPKEWLPNEVGFRHIRLHSYGYNSGGSMRESLLTVHDFAQALLADIYNSPELRKNGDAYLLALNDSIYKRIGNRIHTTYFLGTPHRGADLAQIQTNDEFRHVCNNPHLWSFFEGAPTVFGPLSSLVVKKESAILGLPGEHIQASSRYRSLAINEKQHQGSCQWLTADEVFQRWINGPDRTRYAGPPQQTSSEIEEDVKILWLTGRPGTGKSVVSGHVVRYLEDCNLDCSFYFFRHSDNAGSTIAALLQSLAFQMAESSYEVRRAIVSLIEDGVRLSHGDHHMLWTKLFV</sequence>
<dbReference type="HOGENOM" id="CLU_721599_0_0_1"/>
<reference evidence="10" key="1">
    <citation type="journal article" date="2015" name="Genome Announc.">
        <title>Draft genome sequence of the cellulolytic fungus Chaetomium globosum.</title>
        <authorList>
            <person name="Cuomo C.A."/>
            <person name="Untereiner W.A."/>
            <person name="Ma L.-J."/>
            <person name="Grabherr M."/>
            <person name="Birren B.W."/>
        </authorList>
    </citation>
    <scope>NUCLEOTIDE SEQUENCE [LARGE SCALE GENOMIC DNA]</scope>
    <source>
        <strain evidence="10">ATCC 6205 / CBS 148.51 / DSM 1962 / NBRC 6347 / NRRL 1970</strain>
    </source>
</reference>
<dbReference type="Proteomes" id="UP000001056">
    <property type="component" value="Unassembled WGS sequence"/>
</dbReference>
<dbReference type="GO" id="GO:0005783">
    <property type="term" value="C:endoplasmic reticulum"/>
    <property type="evidence" value="ECO:0007669"/>
    <property type="project" value="UniProtKB-SubCell"/>
</dbReference>
<evidence type="ECO:0000256" key="5">
    <source>
        <dbReference type="ARBA" id="ARBA00022824"/>
    </source>
</evidence>
<dbReference type="GO" id="GO:0005739">
    <property type="term" value="C:mitochondrion"/>
    <property type="evidence" value="ECO:0007669"/>
    <property type="project" value="UniProtKB-SubCell"/>
</dbReference>
<evidence type="ECO:0000313" key="10">
    <source>
        <dbReference type="Proteomes" id="UP000001056"/>
    </source>
</evidence>
<dbReference type="GO" id="GO:0016020">
    <property type="term" value="C:membrane"/>
    <property type="evidence" value="ECO:0007669"/>
    <property type="project" value="UniProtKB-SubCell"/>
</dbReference>
<gene>
    <name evidence="9" type="ORF">CHGG_02196</name>
</gene>
<dbReference type="InterPro" id="IPR056884">
    <property type="entry name" value="NPHP3-like_N"/>
</dbReference>
<dbReference type="InterPro" id="IPR052374">
    <property type="entry name" value="SERAC1"/>
</dbReference>
<dbReference type="PANTHER" id="PTHR48182:SF2">
    <property type="entry name" value="PROTEIN SERAC1"/>
    <property type="match status" value="1"/>
</dbReference>
<keyword evidence="5" id="KW-0256">Endoplasmic reticulum</keyword>
<dbReference type="STRING" id="306901.Q2HC58"/>
<keyword evidence="6" id="KW-0496">Mitochondrion</keyword>
<dbReference type="RefSeq" id="XP_001228712.1">
    <property type="nucleotide sequence ID" value="XM_001228711.1"/>
</dbReference>
<evidence type="ECO:0000256" key="2">
    <source>
        <dbReference type="ARBA" id="ARBA00004240"/>
    </source>
</evidence>
<evidence type="ECO:0000259" key="8">
    <source>
        <dbReference type="Pfam" id="PF24883"/>
    </source>
</evidence>
<feature type="domain" description="Nephrocystin 3-like N-terminal" evidence="8">
    <location>
        <begin position="253"/>
        <end position="382"/>
    </location>
</feature>
<comment type="subcellular location">
    <subcellularLocation>
        <location evidence="2">Endoplasmic reticulum</location>
    </subcellularLocation>
    <subcellularLocation>
        <location evidence="3">Membrane</location>
    </subcellularLocation>
    <subcellularLocation>
        <location evidence="1">Mitochondrion</location>
    </subcellularLocation>
</comment>